<keyword evidence="6 9" id="KW-0227">DNA damage</keyword>
<gene>
    <name evidence="11" type="ORF">Ga0061063_1983</name>
</gene>
<comment type="similarity">
    <text evidence="2 9">Belongs to the MGMT family.</text>
</comment>
<dbReference type="Pfam" id="PF01035">
    <property type="entry name" value="DNA_binding_1"/>
    <property type="match status" value="1"/>
</dbReference>
<reference evidence="12" key="1">
    <citation type="submission" date="2015-08" db="EMBL/GenBank/DDBJ databases">
        <authorList>
            <person name="Varghese N."/>
        </authorList>
    </citation>
    <scope>NUCLEOTIDE SEQUENCE [LARGE SCALE GENOMIC DNA]</scope>
    <source>
        <strain evidence="12">DSM 17901</strain>
    </source>
</reference>
<dbReference type="EC" id="2.1.1.63" evidence="9"/>
<dbReference type="InterPro" id="IPR014048">
    <property type="entry name" value="MethylDNA_cys_MeTrfase_DNA-bd"/>
</dbReference>
<evidence type="ECO:0000256" key="6">
    <source>
        <dbReference type="ARBA" id="ARBA00022763"/>
    </source>
</evidence>
<sequence length="187" mass="19934">MMGPTRPSPKDAPMPQPASPIAACYGRILTRFGEVVAWLDSSGALLRLEFSVERELERAAHLGTPRDDGALGGVAEQLAEYECGTRKVFSLRRAASGTPFQQRVWEELCRIPYGTTLSYGELARRVGDPGAARAVGRANATNPIALIVPCHRVIGHDGGLTGYAGGLPLKAALLAFEMAHTPPPLFA</sequence>
<dbReference type="GO" id="GO:0005737">
    <property type="term" value="C:cytoplasm"/>
    <property type="evidence" value="ECO:0007669"/>
    <property type="project" value="UniProtKB-SubCell"/>
</dbReference>
<keyword evidence="3 9" id="KW-0963">Cytoplasm</keyword>
<dbReference type="STRING" id="375574.GCA_001418035_01775"/>
<evidence type="ECO:0000256" key="4">
    <source>
        <dbReference type="ARBA" id="ARBA00022603"/>
    </source>
</evidence>
<keyword evidence="7 9" id="KW-0234">DNA repair</keyword>
<dbReference type="FunFam" id="1.10.10.10:FF:000214">
    <property type="entry name" value="Methylated-DNA--protein-cysteine methyltransferase"/>
    <property type="match status" value="1"/>
</dbReference>
<dbReference type="PANTHER" id="PTHR10815:SF5">
    <property type="entry name" value="METHYLATED-DNA--PROTEIN-CYSTEINE METHYLTRANSFERASE"/>
    <property type="match status" value="1"/>
</dbReference>
<evidence type="ECO:0000256" key="2">
    <source>
        <dbReference type="ARBA" id="ARBA00008711"/>
    </source>
</evidence>
<dbReference type="SUPFAM" id="SSF46767">
    <property type="entry name" value="Methylated DNA-protein cysteine methyltransferase, C-terminal domain"/>
    <property type="match status" value="1"/>
</dbReference>
<dbReference type="AlphaFoldDB" id="A0A0K6GZU7"/>
<dbReference type="Gene3D" id="1.10.10.10">
    <property type="entry name" value="Winged helix-like DNA-binding domain superfamily/Winged helix DNA-binding domain"/>
    <property type="match status" value="1"/>
</dbReference>
<name>A0A0K6GZU7_9NEIS</name>
<keyword evidence="12" id="KW-1185">Reference proteome</keyword>
<evidence type="ECO:0000256" key="7">
    <source>
        <dbReference type="ARBA" id="ARBA00023204"/>
    </source>
</evidence>
<dbReference type="InterPro" id="IPR023546">
    <property type="entry name" value="MGMT"/>
</dbReference>
<evidence type="ECO:0000256" key="9">
    <source>
        <dbReference type="HAMAP-Rule" id="MF_00772"/>
    </source>
</evidence>
<dbReference type="GO" id="GO:0032259">
    <property type="term" value="P:methylation"/>
    <property type="evidence" value="ECO:0007669"/>
    <property type="project" value="UniProtKB-KW"/>
</dbReference>
<protein>
    <recommendedName>
        <fullName evidence="9">Methylated-DNA--protein-cysteine methyltransferase</fullName>
        <ecNumber evidence="9">2.1.1.63</ecNumber>
    </recommendedName>
    <alternativeName>
        <fullName evidence="9">6-O-methylguanine-DNA methyltransferase</fullName>
        <shortName evidence="9">MGMT</shortName>
    </alternativeName>
    <alternativeName>
        <fullName evidence="9">O-6-methylguanine-DNA-alkyltransferase</fullName>
    </alternativeName>
</protein>
<dbReference type="HAMAP" id="MF_00772">
    <property type="entry name" value="OGT"/>
    <property type="match status" value="1"/>
</dbReference>
<dbReference type="InterPro" id="IPR036388">
    <property type="entry name" value="WH-like_DNA-bd_sf"/>
</dbReference>
<evidence type="ECO:0000256" key="3">
    <source>
        <dbReference type="ARBA" id="ARBA00022490"/>
    </source>
</evidence>
<evidence type="ECO:0000313" key="12">
    <source>
        <dbReference type="Proteomes" id="UP000243535"/>
    </source>
</evidence>
<feature type="active site" description="Nucleophile; methyl group acceptor" evidence="9">
    <location>
        <position position="150"/>
    </location>
</feature>
<dbReference type="InterPro" id="IPR036217">
    <property type="entry name" value="MethylDNA_cys_MeTrfase_DNAb"/>
</dbReference>
<evidence type="ECO:0000256" key="5">
    <source>
        <dbReference type="ARBA" id="ARBA00022679"/>
    </source>
</evidence>
<dbReference type="GO" id="GO:0003908">
    <property type="term" value="F:methylated-DNA-[protein]-cysteine S-methyltransferase activity"/>
    <property type="evidence" value="ECO:0007669"/>
    <property type="project" value="UniProtKB-UniRule"/>
</dbReference>
<dbReference type="PANTHER" id="PTHR10815">
    <property type="entry name" value="METHYLATED-DNA--PROTEIN-CYSTEINE METHYLTRANSFERASE"/>
    <property type="match status" value="1"/>
</dbReference>
<evidence type="ECO:0000256" key="1">
    <source>
        <dbReference type="ARBA" id="ARBA00001286"/>
    </source>
</evidence>
<organism evidence="11 12">
    <name type="scientific">Gulbenkiania indica</name>
    <dbReference type="NCBI Taxonomy" id="375574"/>
    <lineage>
        <taxon>Bacteria</taxon>
        <taxon>Pseudomonadati</taxon>
        <taxon>Pseudomonadota</taxon>
        <taxon>Betaproteobacteria</taxon>
        <taxon>Neisseriales</taxon>
        <taxon>Chromobacteriaceae</taxon>
        <taxon>Gulbenkiania</taxon>
    </lineage>
</organism>
<dbReference type="PROSITE" id="PS00374">
    <property type="entry name" value="MGMT"/>
    <property type="match status" value="1"/>
</dbReference>
<evidence type="ECO:0000256" key="8">
    <source>
        <dbReference type="ARBA" id="ARBA00049348"/>
    </source>
</evidence>
<dbReference type="NCBIfam" id="TIGR00589">
    <property type="entry name" value="ogt"/>
    <property type="match status" value="1"/>
</dbReference>
<comment type="catalytic activity">
    <reaction evidence="1 9">
        <text>a 4-O-methyl-thymidine in DNA + L-cysteinyl-[protein] = a thymidine in DNA + S-methyl-L-cysteinyl-[protein]</text>
        <dbReference type="Rhea" id="RHEA:53428"/>
        <dbReference type="Rhea" id="RHEA-COMP:10131"/>
        <dbReference type="Rhea" id="RHEA-COMP:10132"/>
        <dbReference type="Rhea" id="RHEA-COMP:13555"/>
        <dbReference type="Rhea" id="RHEA-COMP:13556"/>
        <dbReference type="ChEBI" id="CHEBI:29950"/>
        <dbReference type="ChEBI" id="CHEBI:82612"/>
        <dbReference type="ChEBI" id="CHEBI:137386"/>
        <dbReference type="ChEBI" id="CHEBI:137387"/>
        <dbReference type="EC" id="2.1.1.63"/>
    </reaction>
</comment>
<feature type="domain" description="Methylated-DNA-[protein]-cysteine S-methyltransferase DNA binding" evidence="10">
    <location>
        <begin position="99"/>
        <end position="177"/>
    </location>
</feature>
<keyword evidence="4 9" id="KW-0489">Methyltransferase</keyword>
<comment type="catalytic activity">
    <reaction evidence="8 9">
        <text>a 6-O-methyl-2'-deoxyguanosine in DNA + L-cysteinyl-[protein] = S-methyl-L-cysteinyl-[protein] + a 2'-deoxyguanosine in DNA</text>
        <dbReference type="Rhea" id="RHEA:24000"/>
        <dbReference type="Rhea" id="RHEA-COMP:10131"/>
        <dbReference type="Rhea" id="RHEA-COMP:10132"/>
        <dbReference type="Rhea" id="RHEA-COMP:11367"/>
        <dbReference type="Rhea" id="RHEA-COMP:11368"/>
        <dbReference type="ChEBI" id="CHEBI:29950"/>
        <dbReference type="ChEBI" id="CHEBI:82612"/>
        <dbReference type="ChEBI" id="CHEBI:85445"/>
        <dbReference type="ChEBI" id="CHEBI:85448"/>
        <dbReference type="EC" id="2.1.1.63"/>
    </reaction>
</comment>
<dbReference type="GO" id="GO:0006307">
    <property type="term" value="P:DNA alkylation repair"/>
    <property type="evidence" value="ECO:0007669"/>
    <property type="project" value="UniProtKB-UniRule"/>
</dbReference>
<comment type="function">
    <text evidence="9">Involved in the cellular defense against the biological effects of O6-methylguanine (O6-MeG) and O4-methylthymine (O4-MeT) in DNA. Repairs the methylated nucleobase in DNA by stoichiometrically transferring the methyl group to a cysteine residue in the enzyme. This is a suicide reaction: the enzyme is irreversibly inactivated.</text>
</comment>
<proteinExistence type="inferred from homology"/>
<dbReference type="Proteomes" id="UP000243535">
    <property type="component" value="Unassembled WGS sequence"/>
</dbReference>
<dbReference type="CDD" id="cd06445">
    <property type="entry name" value="ATase"/>
    <property type="match status" value="1"/>
</dbReference>
<comment type="miscellaneous">
    <text evidence="9">This enzyme catalyzes only one turnover and therefore is not strictly catalytic. According to one definition, an enzyme is a biocatalyst that acts repeatedly and over many reaction cycles.</text>
</comment>
<evidence type="ECO:0000259" key="10">
    <source>
        <dbReference type="Pfam" id="PF01035"/>
    </source>
</evidence>
<accession>A0A0K6GZU7</accession>
<comment type="subcellular location">
    <subcellularLocation>
        <location evidence="9">Cytoplasm</location>
    </subcellularLocation>
</comment>
<dbReference type="EMBL" id="CYHA01000003">
    <property type="protein sequence ID" value="CUA84044.1"/>
    <property type="molecule type" value="Genomic_DNA"/>
</dbReference>
<dbReference type="InterPro" id="IPR001497">
    <property type="entry name" value="MethylDNA_cys_MeTrfase_AS"/>
</dbReference>
<evidence type="ECO:0000313" key="11">
    <source>
        <dbReference type="EMBL" id="CUA84044.1"/>
    </source>
</evidence>
<keyword evidence="5 9" id="KW-0808">Transferase</keyword>